<dbReference type="FunFam" id="1.10.10.10:FF:000001">
    <property type="entry name" value="LysR family transcriptional regulator"/>
    <property type="match status" value="1"/>
</dbReference>
<keyword evidence="7" id="KW-1185">Reference proteome</keyword>
<dbReference type="EMBL" id="CP043661">
    <property type="protein sequence ID" value="QNE19780.1"/>
    <property type="molecule type" value="Genomic_DNA"/>
</dbReference>
<accession>A0A7G6X0L5</accession>
<feature type="domain" description="HTH lysR-type" evidence="5">
    <location>
        <begin position="1"/>
        <end position="58"/>
    </location>
</feature>
<dbReference type="Pfam" id="PF03466">
    <property type="entry name" value="LysR_substrate"/>
    <property type="match status" value="1"/>
</dbReference>
<keyword evidence="3" id="KW-0238">DNA-binding</keyword>
<dbReference type="Proteomes" id="UP000515563">
    <property type="component" value="Chromosome"/>
</dbReference>
<dbReference type="PROSITE" id="PS50931">
    <property type="entry name" value="HTH_LYSR"/>
    <property type="match status" value="1"/>
</dbReference>
<gene>
    <name evidence="6" type="ORF">F1D05_19990</name>
</gene>
<evidence type="ECO:0000313" key="7">
    <source>
        <dbReference type="Proteomes" id="UP000515563"/>
    </source>
</evidence>
<dbReference type="InterPro" id="IPR005119">
    <property type="entry name" value="LysR_subst-bd"/>
</dbReference>
<dbReference type="InterPro" id="IPR000847">
    <property type="entry name" value="LysR_HTH_N"/>
</dbReference>
<evidence type="ECO:0000256" key="1">
    <source>
        <dbReference type="ARBA" id="ARBA00009437"/>
    </source>
</evidence>
<dbReference type="PANTHER" id="PTHR30346:SF30">
    <property type="entry name" value="SMALL NEUTRAL PROTEASE REGULATORY PROTEIN"/>
    <property type="match status" value="1"/>
</dbReference>
<dbReference type="InterPro" id="IPR036390">
    <property type="entry name" value="WH_DNA-bd_sf"/>
</dbReference>
<dbReference type="KEGG" id="kqi:F1D05_19990"/>
<protein>
    <submittedName>
        <fullName evidence="6">LysR family transcriptional regulator</fullName>
    </submittedName>
</protein>
<evidence type="ECO:0000256" key="3">
    <source>
        <dbReference type="ARBA" id="ARBA00023125"/>
    </source>
</evidence>
<dbReference type="GO" id="GO:0003677">
    <property type="term" value="F:DNA binding"/>
    <property type="evidence" value="ECO:0007669"/>
    <property type="project" value="UniProtKB-KW"/>
</dbReference>
<dbReference type="SUPFAM" id="SSF46785">
    <property type="entry name" value="Winged helix' DNA-binding domain"/>
    <property type="match status" value="1"/>
</dbReference>
<dbReference type="SUPFAM" id="SSF53850">
    <property type="entry name" value="Periplasmic binding protein-like II"/>
    <property type="match status" value="1"/>
</dbReference>
<dbReference type="AlphaFoldDB" id="A0A7G6X0L5"/>
<dbReference type="Gene3D" id="3.40.190.290">
    <property type="match status" value="1"/>
</dbReference>
<keyword evidence="4" id="KW-0804">Transcription</keyword>
<keyword evidence="2" id="KW-0805">Transcription regulation</keyword>
<evidence type="ECO:0000313" key="6">
    <source>
        <dbReference type="EMBL" id="QNE19780.1"/>
    </source>
</evidence>
<dbReference type="Pfam" id="PF00126">
    <property type="entry name" value="HTH_1"/>
    <property type="match status" value="1"/>
</dbReference>
<dbReference type="RefSeq" id="WP_185441721.1">
    <property type="nucleotide sequence ID" value="NZ_CP043661.1"/>
</dbReference>
<evidence type="ECO:0000256" key="2">
    <source>
        <dbReference type="ARBA" id="ARBA00023015"/>
    </source>
</evidence>
<name>A0A7G6X0L5_9ACTN</name>
<organism evidence="6 7">
    <name type="scientific">Kribbella qitaiheensis</name>
    <dbReference type="NCBI Taxonomy" id="1544730"/>
    <lineage>
        <taxon>Bacteria</taxon>
        <taxon>Bacillati</taxon>
        <taxon>Actinomycetota</taxon>
        <taxon>Actinomycetes</taxon>
        <taxon>Propionibacteriales</taxon>
        <taxon>Kribbellaceae</taxon>
        <taxon>Kribbella</taxon>
    </lineage>
</organism>
<reference evidence="7" key="1">
    <citation type="submission" date="2019-09" db="EMBL/GenBank/DDBJ databases">
        <title>Antimicrobial potential of Antarctic Bacteria.</title>
        <authorList>
            <person name="Benaud N."/>
            <person name="Edwards R.J."/>
            <person name="Ferrari B.C."/>
        </authorList>
    </citation>
    <scope>NUCLEOTIDE SEQUENCE [LARGE SCALE GENOMIC DNA]</scope>
    <source>
        <strain evidence="7">SPB151</strain>
    </source>
</reference>
<reference evidence="6 7" key="2">
    <citation type="journal article" date="2020" name="Microbiol. Resour. Announc.">
        <title>Antarctic desert soil bacteria exhibit high novel natural product potential, evaluated through long-read genome sequencing and comparative genomics.</title>
        <authorList>
            <person name="Benaud N."/>
            <person name="Edwards R.J."/>
            <person name="Amos T.G."/>
            <person name="D'Agostino P.M."/>
            <person name="Gutierrez-Chavez C."/>
            <person name="Montgomery K."/>
            <person name="Nicetic I."/>
            <person name="Ferrari B.C."/>
        </authorList>
    </citation>
    <scope>NUCLEOTIDE SEQUENCE [LARGE SCALE GENOMIC DNA]</scope>
    <source>
        <strain evidence="6 7">SPB151</strain>
    </source>
</reference>
<dbReference type="GO" id="GO:0032993">
    <property type="term" value="C:protein-DNA complex"/>
    <property type="evidence" value="ECO:0007669"/>
    <property type="project" value="TreeGrafter"/>
</dbReference>
<dbReference type="PRINTS" id="PR00039">
    <property type="entry name" value="HTHLYSR"/>
</dbReference>
<dbReference type="PANTHER" id="PTHR30346">
    <property type="entry name" value="TRANSCRIPTIONAL DUAL REGULATOR HCAR-RELATED"/>
    <property type="match status" value="1"/>
</dbReference>
<proteinExistence type="inferred from homology"/>
<sequence>MDSRQLEYFVAVAEELSFTRAAQRMFAVQSTVSAAIRALETDLKTTLFDRSTRRVTLSATGEALLPEAKAALEALDRARAVVEEASTGLRGNIRIGTLTRLGLVDLAALLGAFYQKYPLVEVQVTTSPTGSSGLADDVRHGRLDVSLVGLNPTELTGLQPRELATVPYVVLVPPDHRLAGRDGIRLKDLTGERFIDQLGGFGNRIAVDRAFDNAGIPRRVQVEVPDLTSVPDYVRAGLGVAVVPALDADGQPGVTALRLTDVKLTWTLSAITLSGKRPSRAVTALLDLLTDSILPRNAF</sequence>
<dbReference type="InterPro" id="IPR036388">
    <property type="entry name" value="WH-like_DNA-bd_sf"/>
</dbReference>
<comment type="similarity">
    <text evidence="1">Belongs to the LysR transcriptional regulatory family.</text>
</comment>
<evidence type="ECO:0000256" key="4">
    <source>
        <dbReference type="ARBA" id="ARBA00023163"/>
    </source>
</evidence>
<dbReference type="GO" id="GO:0003700">
    <property type="term" value="F:DNA-binding transcription factor activity"/>
    <property type="evidence" value="ECO:0007669"/>
    <property type="project" value="InterPro"/>
</dbReference>
<dbReference type="Gene3D" id="1.10.10.10">
    <property type="entry name" value="Winged helix-like DNA-binding domain superfamily/Winged helix DNA-binding domain"/>
    <property type="match status" value="1"/>
</dbReference>
<evidence type="ECO:0000259" key="5">
    <source>
        <dbReference type="PROSITE" id="PS50931"/>
    </source>
</evidence>